<dbReference type="CDD" id="cd00090">
    <property type="entry name" value="HTH_ARSR"/>
    <property type="match status" value="1"/>
</dbReference>
<dbReference type="GO" id="GO:0043200">
    <property type="term" value="P:response to amino acid"/>
    <property type="evidence" value="ECO:0007669"/>
    <property type="project" value="TreeGrafter"/>
</dbReference>
<sequence>MIFIVNKLITFGLLLKIYKNYFKMSVLDDELDFQILTLLQKDGRMSFTEISKEINVAVSTIRHRYINLVEDGTLKIIGRIDPNKIGFNAYASILISVKPKTFMNSIFEQLAKLPEISFLASVSGDFDIEANVMCRGMEHLNELIGDKIHVLEGVFDTKTNMYMKIYKFAQPDLELAKLSSKQNE</sequence>
<dbReference type="Pfam" id="PF13412">
    <property type="entry name" value="HTH_24"/>
    <property type="match status" value="1"/>
</dbReference>
<feature type="domain" description="HTH asnC-type" evidence="4">
    <location>
        <begin position="29"/>
        <end position="88"/>
    </location>
</feature>
<keyword evidence="3" id="KW-0804">Transcription</keyword>
<dbReference type="PROSITE" id="PS50956">
    <property type="entry name" value="HTH_ASNC_2"/>
    <property type="match status" value="1"/>
</dbReference>
<dbReference type="InterPro" id="IPR000485">
    <property type="entry name" value="AsnC-type_HTH_dom"/>
</dbReference>
<dbReference type="SUPFAM" id="SSF54909">
    <property type="entry name" value="Dimeric alpha+beta barrel"/>
    <property type="match status" value="1"/>
</dbReference>
<dbReference type="InterPro" id="IPR036388">
    <property type="entry name" value="WH-like_DNA-bd_sf"/>
</dbReference>
<evidence type="ECO:0000313" key="6">
    <source>
        <dbReference type="Proteomes" id="UP000093807"/>
    </source>
</evidence>
<dbReference type="PANTHER" id="PTHR30154">
    <property type="entry name" value="LEUCINE-RESPONSIVE REGULATORY PROTEIN"/>
    <property type="match status" value="1"/>
</dbReference>
<gene>
    <name evidence="5" type="primary">asnC_1</name>
    <name evidence="5" type="ORF">FLB_05900</name>
</gene>
<dbReference type="InterPro" id="IPR036390">
    <property type="entry name" value="WH_DNA-bd_sf"/>
</dbReference>
<dbReference type="PRINTS" id="PR00033">
    <property type="entry name" value="HTHASNC"/>
</dbReference>
<accession>A0A199XTJ6</accession>
<evidence type="ECO:0000256" key="2">
    <source>
        <dbReference type="ARBA" id="ARBA00023125"/>
    </source>
</evidence>
<keyword evidence="6" id="KW-1185">Reference proteome</keyword>
<name>A0A199XTJ6_9FLAO</name>
<comment type="caution">
    <text evidence="5">The sequence shown here is derived from an EMBL/GenBank/DDBJ whole genome shotgun (WGS) entry which is preliminary data.</text>
</comment>
<dbReference type="PANTHER" id="PTHR30154:SF34">
    <property type="entry name" value="TRANSCRIPTIONAL REGULATOR AZLB"/>
    <property type="match status" value="1"/>
</dbReference>
<organism evidence="5 6">
    <name type="scientific">Flavobacterium succinicans</name>
    <dbReference type="NCBI Taxonomy" id="29536"/>
    <lineage>
        <taxon>Bacteria</taxon>
        <taxon>Pseudomonadati</taxon>
        <taxon>Bacteroidota</taxon>
        <taxon>Flavobacteriia</taxon>
        <taxon>Flavobacteriales</taxon>
        <taxon>Flavobacteriaceae</taxon>
        <taxon>Flavobacterium</taxon>
    </lineage>
</organism>
<keyword evidence="2" id="KW-0238">DNA-binding</keyword>
<dbReference type="EMBL" id="JMTM01000017">
    <property type="protein sequence ID" value="OAZ04742.1"/>
    <property type="molecule type" value="Genomic_DNA"/>
</dbReference>
<dbReference type="InterPro" id="IPR019887">
    <property type="entry name" value="Tscrpt_reg_AsnC/Lrp_C"/>
</dbReference>
<reference evidence="5 6" key="1">
    <citation type="submission" date="2016-06" db="EMBL/GenBank/DDBJ databases">
        <title>Draft genome sequence of Flavobacterium succinicans strain DD5b.</title>
        <authorList>
            <person name="Poehlein A."/>
            <person name="Daniel R."/>
            <person name="Simeonova D.D."/>
        </authorList>
    </citation>
    <scope>NUCLEOTIDE SEQUENCE [LARGE SCALE GENOMIC DNA]</scope>
    <source>
        <strain evidence="5 6">DD5b</strain>
    </source>
</reference>
<dbReference type="Proteomes" id="UP000093807">
    <property type="component" value="Unassembled WGS sequence"/>
</dbReference>
<dbReference type="InterPro" id="IPR019888">
    <property type="entry name" value="Tscrpt_reg_AsnC-like"/>
</dbReference>
<dbReference type="AlphaFoldDB" id="A0A199XTJ6"/>
<evidence type="ECO:0000259" key="4">
    <source>
        <dbReference type="PROSITE" id="PS50956"/>
    </source>
</evidence>
<dbReference type="SMART" id="SM00344">
    <property type="entry name" value="HTH_ASNC"/>
    <property type="match status" value="1"/>
</dbReference>
<dbReference type="Pfam" id="PF01037">
    <property type="entry name" value="AsnC_trans_reg"/>
    <property type="match status" value="1"/>
</dbReference>
<dbReference type="PATRIC" id="fig|29536.5.peg.614"/>
<protein>
    <submittedName>
        <fullName evidence="5">Regulatory protein AsnC</fullName>
    </submittedName>
</protein>
<dbReference type="GO" id="GO:0006355">
    <property type="term" value="P:regulation of DNA-templated transcription"/>
    <property type="evidence" value="ECO:0007669"/>
    <property type="project" value="UniProtKB-ARBA"/>
</dbReference>
<dbReference type="GO" id="GO:0043565">
    <property type="term" value="F:sequence-specific DNA binding"/>
    <property type="evidence" value="ECO:0007669"/>
    <property type="project" value="InterPro"/>
</dbReference>
<dbReference type="SUPFAM" id="SSF46785">
    <property type="entry name" value="Winged helix' DNA-binding domain"/>
    <property type="match status" value="1"/>
</dbReference>
<evidence type="ECO:0000256" key="1">
    <source>
        <dbReference type="ARBA" id="ARBA00023015"/>
    </source>
</evidence>
<proteinExistence type="predicted"/>
<dbReference type="GO" id="GO:0005829">
    <property type="term" value="C:cytosol"/>
    <property type="evidence" value="ECO:0007669"/>
    <property type="project" value="TreeGrafter"/>
</dbReference>
<dbReference type="InterPro" id="IPR011008">
    <property type="entry name" value="Dimeric_a/b-barrel"/>
</dbReference>
<dbReference type="Gene3D" id="3.30.70.920">
    <property type="match status" value="1"/>
</dbReference>
<keyword evidence="1" id="KW-0805">Transcription regulation</keyword>
<dbReference type="Gene3D" id="1.10.10.10">
    <property type="entry name" value="Winged helix-like DNA-binding domain superfamily/Winged helix DNA-binding domain"/>
    <property type="match status" value="1"/>
</dbReference>
<evidence type="ECO:0000256" key="3">
    <source>
        <dbReference type="ARBA" id="ARBA00023163"/>
    </source>
</evidence>
<evidence type="ECO:0000313" key="5">
    <source>
        <dbReference type="EMBL" id="OAZ04742.1"/>
    </source>
</evidence>
<dbReference type="InterPro" id="IPR011991">
    <property type="entry name" value="ArsR-like_HTH"/>
</dbReference>